<feature type="signal peptide" evidence="2">
    <location>
        <begin position="1"/>
        <end position="26"/>
    </location>
</feature>
<keyword evidence="2" id="KW-0732">Signal</keyword>
<gene>
    <name evidence="3" type="ORF">ACFSX5_08190</name>
</gene>
<feature type="compositionally biased region" description="Polar residues" evidence="1">
    <location>
        <begin position="39"/>
        <end position="56"/>
    </location>
</feature>
<evidence type="ECO:0000256" key="2">
    <source>
        <dbReference type="SAM" id="SignalP"/>
    </source>
</evidence>
<evidence type="ECO:0000256" key="1">
    <source>
        <dbReference type="SAM" id="MobiDB-lite"/>
    </source>
</evidence>
<keyword evidence="4" id="KW-1185">Reference proteome</keyword>
<sequence length="560" mass="58868">MITRTKVLAGAMLGLVLSVGLSPAFAQDRIDKKNPPVAATTTSSPGVDFGDNTSEWANDDECDDPRFTGTGMAAETWDDNEGHDAADCQAAFEAGTITLIETGTDTTTATTAPAIDFGDDSSVWAKDEECDDPRFTGTGMAAELEDVDLGKDATDCRALYEAGSITFTGEAETASADVDFGDDTSAWAHDGECDDPRFSGTGMAAELEAADIGKDATDCRALLEDGSIAYVGETQPADDIDYGDDTSEWARDEECDDARFTGSAMAAELDAADIGKDATDCRAGVEAGTLSYAGEQTAIDFGDDSSEWANDDECDDPRFTGPGMAEELLDSDIGKDATDCRALFMEGLTFKGDVGAGAGTDTGAATPAIDYGNDSSEWANDEECDDPRFSGEAVAQNPLTENIGRDATDCRTAVEEGTATYIGELGAPAVATFDYGSDWSKWANDGECDDPRFAGPGTAKKLLDEDEYGDATDCRTLEEAGEVRIIPVYTPEYAAAAPYDSKGIAFGDNSSSYANDELCDDPRFVGPGTASVLYDADIEHDAADCEAAYKAGTVMLVEEI</sequence>
<feature type="region of interest" description="Disordered" evidence="1">
    <location>
        <begin position="34"/>
        <end position="60"/>
    </location>
</feature>
<evidence type="ECO:0000313" key="3">
    <source>
        <dbReference type="EMBL" id="MFD2647766.1"/>
    </source>
</evidence>
<evidence type="ECO:0000313" key="4">
    <source>
        <dbReference type="Proteomes" id="UP001597521"/>
    </source>
</evidence>
<accession>A0ABW5QJV0</accession>
<protein>
    <submittedName>
        <fullName evidence="3">Uncharacterized protein</fullName>
    </submittedName>
</protein>
<name>A0ABW5QJV0_9HYPH</name>
<reference evidence="4" key="1">
    <citation type="journal article" date="2019" name="Int. J. Syst. Evol. Microbiol.">
        <title>The Global Catalogue of Microorganisms (GCM) 10K type strain sequencing project: providing services to taxonomists for standard genome sequencing and annotation.</title>
        <authorList>
            <consortium name="The Broad Institute Genomics Platform"/>
            <consortium name="The Broad Institute Genome Sequencing Center for Infectious Disease"/>
            <person name="Wu L."/>
            <person name="Ma J."/>
        </authorList>
    </citation>
    <scope>NUCLEOTIDE SEQUENCE [LARGE SCALE GENOMIC DNA]</scope>
    <source>
        <strain evidence="4">CCM 7427</strain>
    </source>
</reference>
<dbReference type="RefSeq" id="WP_386832783.1">
    <property type="nucleotide sequence ID" value="NZ_JBHUNP010000001.1"/>
</dbReference>
<dbReference type="EMBL" id="JBHUNP010000001">
    <property type="protein sequence ID" value="MFD2647766.1"/>
    <property type="molecule type" value="Genomic_DNA"/>
</dbReference>
<comment type="caution">
    <text evidence="3">The sequence shown here is derived from an EMBL/GenBank/DDBJ whole genome shotgun (WGS) entry which is preliminary data.</text>
</comment>
<organism evidence="3 4">
    <name type="scientific">Devosia albogilva</name>
    <dbReference type="NCBI Taxonomy" id="429726"/>
    <lineage>
        <taxon>Bacteria</taxon>
        <taxon>Pseudomonadati</taxon>
        <taxon>Pseudomonadota</taxon>
        <taxon>Alphaproteobacteria</taxon>
        <taxon>Hyphomicrobiales</taxon>
        <taxon>Devosiaceae</taxon>
        <taxon>Devosia</taxon>
    </lineage>
</organism>
<feature type="chain" id="PRO_5047148588" evidence="2">
    <location>
        <begin position="27"/>
        <end position="560"/>
    </location>
</feature>
<dbReference type="Proteomes" id="UP001597521">
    <property type="component" value="Unassembled WGS sequence"/>
</dbReference>
<proteinExistence type="predicted"/>